<evidence type="ECO:0000256" key="1">
    <source>
        <dbReference type="ARBA" id="ARBA00004604"/>
    </source>
</evidence>
<feature type="region of interest" description="Disordered" evidence="9">
    <location>
        <begin position="128"/>
        <end position="269"/>
    </location>
</feature>
<evidence type="ECO:0000256" key="7">
    <source>
        <dbReference type="ARBA" id="ARBA00023163"/>
    </source>
</evidence>
<gene>
    <name evidence="11" type="ORF">Cni_G13248</name>
</gene>
<evidence type="ECO:0000313" key="11">
    <source>
        <dbReference type="EMBL" id="WOL04527.1"/>
    </source>
</evidence>
<evidence type="ECO:0000256" key="8">
    <source>
        <dbReference type="ARBA" id="ARBA00023242"/>
    </source>
</evidence>
<evidence type="ECO:0000256" key="5">
    <source>
        <dbReference type="ARBA" id="ARBA00022853"/>
    </source>
</evidence>
<keyword evidence="5" id="KW-0156">Chromatin regulator</keyword>
<feature type="compositionally biased region" description="Basic residues" evidence="9">
    <location>
        <begin position="257"/>
        <end position="269"/>
    </location>
</feature>
<comment type="subcellular location">
    <subcellularLocation>
        <location evidence="1">Nucleus</location>
        <location evidence="1">Nucleolus</location>
    </subcellularLocation>
</comment>
<feature type="compositionally biased region" description="Basic and acidic residues" evidence="9">
    <location>
        <begin position="138"/>
        <end position="151"/>
    </location>
</feature>
<dbReference type="Proteomes" id="UP001327560">
    <property type="component" value="Chromosome 4"/>
</dbReference>
<keyword evidence="12" id="KW-1185">Reference proteome</keyword>
<dbReference type="GO" id="GO:0006325">
    <property type="term" value="P:chromatin organization"/>
    <property type="evidence" value="ECO:0007669"/>
    <property type="project" value="UniProtKB-KW"/>
</dbReference>
<evidence type="ECO:0000256" key="2">
    <source>
        <dbReference type="ARBA" id="ARBA00006673"/>
    </source>
</evidence>
<evidence type="ECO:0000256" key="4">
    <source>
        <dbReference type="ARBA" id="ARBA00022801"/>
    </source>
</evidence>
<dbReference type="Pfam" id="PF17800">
    <property type="entry name" value="NPL"/>
    <property type="match status" value="1"/>
</dbReference>
<comment type="similarity">
    <text evidence="2">Belongs to the histone deacetylase HD2 family.</text>
</comment>
<keyword evidence="8" id="KW-0539">Nucleus</keyword>
<feature type="domain" description="Nucleoplasmin-like" evidence="10">
    <location>
        <begin position="3"/>
        <end position="92"/>
    </location>
</feature>
<dbReference type="InterPro" id="IPR041232">
    <property type="entry name" value="NPL"/>
</dbReference>
<evidence type="ECO:0000259" key="10">
    <source>
        <dbReference type="Pfam" id="PF17800"/>
    </source>
</evidence>
<dbReference type="EMBL" id="CP136893">
    <property type="protein sequence ID" value="WOL04527.1"/>
    <property type="molecule type" value="Genomic_DNA"/>
</dbReference>
<sequence>MEFWGVEVKPGQTVKVEPGEDKYVHLSQASLGEMKANAKENVVIYVKVDDKKLVFGTVSADKCAQIQCDLVFEKNFELSHNSKNATIYMCGYKALAMEEDDGFPDCCYDSDESDSESDEDIQLQLPDGKGAAAAKAKPKVEDQKGDKQKVEDVDEDDSEEDEDYDSEEDDSDEDMAEAEDDSEDDDSSDEEDETPIKKAELSNKRKADSASKTPVSEKKSKIVASGEDKKKGGAGKKDDHSGKKNDKSKQQSPKSGGKAHNKSKRNASK</sequence>
<dbReference type="GO" id="GO:0016787">
    <property type="term" value="F:hydrolase activity"/>
    <property type="evidence" value="ECO:0007669"/>
    <property type="project" value="UniProtKB-KW"/>
</dbReference>
<accession>A0AAQ3K9X5</accession>
<keyword evidence="6" id="KW-0805">Transcription regulation</keyword>
<feature type="compositionally biased region" description="Basic and acidic residues" evidence="9">
    <location>
        <begin position="194"/>
        <end position="249"/>
    </location>
</feature>
<keyword evidence="4" id="KW-0378">Hydrolase</keyword>
<evidence type="ECO:0000313" key="12">
    <source>
        <dbReference type="Proteomes" id="UP001327560"/>
    </source>
</evidence>
<reference evidence="11 12" key="1">
    <citation type="submission" date="2023-10" db="EMBL/GenBank/DDBJ databases">
        <title>Chromosome-scale genome assembly provides insights into flower coloration mechanisms of Canna indica.</title>
        <authorList>
            <person name="Li C."/>
        </authorList>
    </citation>
    <scope>NUCLEOTIDE SEQUENCE [LARGE SCALE GENOMIC DNA]</scope>
    <source>
        <tissue evidence="11">Flower</tissue>
    </source>
</reference>
<evidence type="ECO:0000256" key="3">
    <source>
        <dbReference type="ARBA" id="ARBA00022491"/>
    </source>
</evidence>
<evidence type="ECO:0000256" key="6">
    <source>
        <dbReference type="ARBA" id="ARBA00023015"/>
    </source>
</evidence>
<name>A0AAQ3K9X5_9LILI</name>
<dbReference type="FunFam" id="2.60.120.340:FF:000004">
    <property type="entry name" value="Histone deacetylase HDT1"/>
    <property type="match status" value="1"/>
</dbReference>
<keyword evidence="7" id="KW-0804">Transcription</keyword>
<organism evidence="11 12">
    <name type="scientific">Canna indica</name>
    <name type="common">Indian-shot</name>
    <dbReference type="NCBI Taxonomy" id="4628"/>
    <lineage>
        <taxon>Eukaryota</taxon>
        <taxon>Viridiplantae</taxon>
        <taxon>Streptophyta</taxon>
        <taxon>Embryophyta</taxon>
        <taxon>Tracheophyta</taxon>
        <taxon>Spermatophyta</taxon>
        <taxon>Magnoliopsida</taxon>
        <taxon>Liliopsida</taxon>
        <taxon>Zingiberales</taxon>
        <taxon>Cannaceae</taxon>
        <taxon>Canna</taxon>
    </lineage>
</organism>
<evidence type="ECO:0000256" key="9">
    <source>
        <dbReference type="SAM" id="MobiDB-lite"/>
    </source>
</evidence>
<keyword evidence="3" id="KW-0678">Repressor</keyword>
<dbReference type="Gene3D" id="2.60.120.340">
    <property type="entry name" value="Nucleoplasmin core domain"/>
    <property type="match status" value="1"/>
</dbReference>
<dbReference type="GO" id="GO:0005730">
    <property type="term" value="C:nucleolus"/>
    <property type="evidence" value="ECO:0007669"/>
    <property type="project" value="UniProtKB-SubCell"/>
</dbReference>
<dbReference type="AlphaFoldDB" id="A0AAQ3K9X5"/>
<feature type="compositionally biased region" description="Acidic residues" evidence="9">
    <location>
        <begin position="152"/>
        <end position="193"/>
    </location>
</feature>
<proteinExistence type="inferred from homology"/>
<protein>
    <submittedName>
        <fullName evidence="11">Histone deacetylase HDT2-like</fullName>
    </submittedName>
</protein>